<dbReference type="AlphaFoldDB" id="A0A0H2MKV3"/>
<evidence type="ECO:0000259" key="16">
    <source>
        <dbReference type="PROSITE" id="PS51747"/>
    </source>
</evidence>
<comment type="similarity">
    <text evidence="3 15">Belongs to the cytidine and deoxycytidylate deaminase family.</text>
</comment>
<comment type="catalytic activity">
    <reaction evidence="10 15">
        <text>2'-deoxycytidine + H2O + H(+) = 2'-deoxyuridine + NH4(+)</text>
        <dbReference type="Rhea" id="RHEA:13433"/>
        <dbReference type="ChEBI" id="CHEBI:15377"/>
        <dbReference type="ChEBI" id="CHEBI:15378"/>
        <dbReference type="ChEBI" id="CHEBI:15698"/>
        <dbReference type="ChEBI" id="CHEBI:16450"/>
        <dbReference type="ChEBI" id="CHEBI:28938"/>
        <dbReference type="EC" id="3.5.4.5"/>
    </reaction>
</comment>
<evidence type="ECO:0000256" key="5">
    <source>
        <dbReference type="ARBA" id="ARBA00018266"/>
    </source>
</evidence>
<evidence type="ECO:0000313" key="17">
    <source>
        <dbReference type="EMBL" id="KLN61387.1"/>
    </source>
</evidence>
<organism evidence="17 18">
    <name type="scientific">Kiloniella spongiae</name>
    <dbReference type="NCBI Taxonomy" id="1489064"/>
    <lineage>
        <taxon>Bacteria</taxon>
        <taxon>Pseudomonadati</taxon>
        <taxon>Pseudomonadota</taxon>
        <taxon>Alphaproteobacteria</taxon>
        <taxon>Rhodospirillales</taxon>
        <taxon>Kiloniellaceae</taxon>
        <taxon>Kiloniella</taxon>
    </lineage>
</organism>
<dbReference type="PANTHER" id="PTHR11644:SF2">
    <property type="entry name" value="CYTIDINE DEAMINASE"/>
    <property type="match status" value="1"/>
</dbReference>
<accession>A0A0H2MKV3</accession>
<dbReference type="CDD" id="cd01283">
    <property type="entry name" value="cytidine_deaminase"/>
    <property type="match status" value="1"/>
</dbReference>
<evidence type="ECO:0000256" key="8">
    <source>
        <dbReference type="ARBA" id="ARBA00022833"/>
    </source>
</evidence>
<dbReference type="PROSITE" id="PS00903">
    <property type="entry name" value="CYT_DCMP_DEAMINASES_1"/>
    <property type="match status" value="1"/>
</dbReference>
<dbReference type="GO" id="GO:0005829">
    <property type="term" value="C:cytosol"/>
    <property type="evidence" value="ECO:0007669"/>
    <property type="project" value="TreeGrafter"/>
</dbReference>
<dbReference type="Pfam" id="PF00383">
    <property type="entry name" value="dCMP_cyt_deam_1"/>
    <property type="match status" value="1"/>
</dbReference>
<evidence type="ECO:0000256" key="14">
    <source>
        <dbReference type="PIRSR" id="PIRSR606262-3"/>
    </source>
</evidence>
<evidence type="ECO:0000256" key="7">
    <source>
        <dbReference type="ARBA" id="ARBA00022801"/>
    </source>
</evidence>
<dbReference type="NCBIfam" id="NF004064">
    <property type="entry name" value="PRK05578.1"/>
    <property type="match status" value="1"/>
</dbReference>
<dbReference type="Proteomes" id="UP000035444">
    <property type="component" value="Unassembled WGS sequence"/>
</dbReference>
<dbReference type="GO" id="GO:0008270">
    <property type="term" value="F:zinc ion binding"/>
    <property type="evidence" value="ECO:0007669"/>
    <property type="project" value="UniProtKB-UniRule"/>
</dbReference>
<evidence type="ECO:0000256" key="13">
    <source>
        <dbReference type="PIRSR" id="PIRSR606262-2"/>
    </source>
</evidence>
<dbReference type="EC" id="3.5.4.5" evidence="4 15"/>
<evidence type="ECO:0000256" key="6">
    <source>
        <dbReference type="ARBA" id="ARBA00022723"/>
    </source>
</evidence>
<keyword evidence="18" id="KW-1185">Reference proteome</keyword>
<evidence type="ECO:0000256" key="2">
    <source>
        <dbReference type="ARBA" id="ARBA00003949"/>
    </source>
</evidence>
<protein>
    <recommendedName>
        <fullName evidence="5 15">Cytidine deaminase</fullName>
        <ecNumber evidence="4 15">3.5.4.5</ecNumber>
    </recommendedName>
    <alternativeName>
        <fullName evidence="9 15">Cytidine aminohydrolase</fullName>
    </alternativeName>
</protein>
<feature type="domain" description="CMP/dCMP-type deaminase" evidence="16">
    <location>
        <begin position="1"/>
        <end position="128"/>
    </location>
</feature>
<keyword evidence="6 14" id="KW-0479">Metal-binding</keyword>
<sequence length="140" mass="15262">MERSEILAQLRENMSRAYAPYSNFHVGSVIRSTDGQYYNGCNVENAAYPLGVCAEGGAISAMIQNGSREIAEIYVMGDGEALVTPCGGCRQKIREFANANTQIHVCGPEGLRKTFTIEDLLPLSFGPDNLNNDEPKSILE</sequence>
<feature type="binding site" evidence="14">
    <location>
        <position position="89"/>
    </location>
    <ligand>
        <name>Zn(2+)</name>
        <dbReference type="ChEBI" id="CHEBI:29105"/>
        <note>catalytic</note>
    </ligand>
</feature>
<dbReference type="InterPro" id="IPR016192">
    <property type="entry name" value="APOBEC/CMP_deaminase_Zn-bd"/>
</dbReference>
<dbReference type="EMBL" id="LAQL01000004">
    <property type="protein sequence ID" value="KLN61387.1"/>
    <property type="molecule type" value="Genomic_DNA"/>
</dbReference>
<dbReference type="GO" id="GO:0072527">
    <property type="term" value="P:pyrimidine-containing compound metabolic process"/>
    <property type="evidence" value="ECO:0007669"/>
    <property type="project" value="UniProtKB-ARBA"/>
</dbReference>
<keyword evidence="7 15" id="KW-0378">Hydrolase</keyword>
<feature type="binding site" evidence="14">
    <location>
        <position position="53"/>
    </location>
    <ligand>
        <name>Zn(2+)</name>
        <dbReference type="ChEBI" id="CHEBI:29105"/>
        <note>catalytic</note>
    </ligand>
</feature>
<dbReference type="InterPro" id="IPR002125">
    <property type="entry name" value="CMP_dCMP_dom"/>
</dbReference>
<dbReference type="InterPro" id="IPR006262">
    <property type="entry name" value="Cyt_deam_tetra"/>
</dbReference>
<comment type="function">
    <text evidence="2 15">This enzyme scavenges exogenous and endogenous cytidine and 2'-deoxycytidine for UMP synthesis.</text>
</comment>
<keyword evidence="8 14" id="KW-0862">Zinc</keyword>
<dbReference type="GO" id="GO:0055086">
    <property type="term" value="P:nucleobase-containing small molecule metabolic process"/>
    <property type="evidence" value="ECO:0007669"/>
    <property type="project" value="UniProtKB-ARBA"/>
</dbReference>
<dbReference type="Gene3D" id="3.40.140.10">
    <property type="entry name" value="Cytidine Deaminase, domain 2"/>
    <property type="match status" value="1"/>
</dbReference>
<dbReference type="FunFam" id="3.40.140.10:FF:000008">
    <property type="entry name" value="Cytidine deaminase"/>
    <property type="match status" value="1"/>
</dbReference>
<dbReference type="InterPro" id="IPR050202">
    <property type="entry name" value="Cyt/Deoxycyt_deaminase"/>
</dbReference>
<dbReference type="GO" id="GO:0004126">
    <property type="term" value="F:cytidine deaminase activity"/>
    <property type="evidence" value="ECO:0007669"/>
    <property type="project" value="UniProtKB-UniRule"/>
</dbReference>
<dbReference type="PATRIC" id="fig|1489064.4.peg.2664"/>
<dbReference type="RefSeq" id="WP_047763467.1">
    <property type="nucleotide sequence ID" value="NZ_LAQL01000004.1"/>
</dbReference>
<evidence type="ECO:0000313" key="18">
    <source>
        <dbReference type="Proteomes" id="UP000035444"/>
    </source>
</evidence>
<dbReference type="PROSITE" id="PS51747">
    <property type="entry name" value="CYT_DCMP_DEAMINASES_2"/>
    <property type="match status" value="1"/>
</dbReference>
<reference evidence="17 18" key="1">
    <citation type="submission" date="2015-03" db="EMBL/GenBank/DDBJ databases">
        <title>Genome Sequence of Kiloniella spongiae MEBiC09566, isolated from a marine sponge.</title>
        <authorList>
            <person name="Shao Z."/>
            <person name="Wang L."/>
            <person name="Li X."/>
        </authorList>
    </citation>
    <scope>NUCLEOTIDE SEQUENCE [LARGE SCALE GENOMIC DNA]</scope>
    <source>
        <strain evidence="17 18">MEBiC09566</strain>
    </source>
</reference>
<gene>
    <name evidence="17" type="ORF">WH96_07025</name>
</gene>
<dbReference type="NCBIfam" id="TIGR01354">
    <property type="entry name" value="cyt_deam_tetra"/>
    <property type="match status" value="1"/>
</dbReference>
<dbReference type="STRING" id="1489064.WH96_07025"/>
<proteinExistence type="inferred from homology"/>
<comment type="cofactor">
    <cofactor evidence="1 14 15">
        <name>Zn(2+)</name>
        <dbReference type="ChEBI" id="CHEBI:29105"/>
    </cofactor>
</comment>
<feature type="binding site" evidence="14">
    <location>
        <position position="86"/>
    </location>
    <ligand>
        <name>Zn(2+)</name>
        <dbReference type="ChEBI" id="CHEBI:29105"/>
        <note>catalytic</note>
    </ligand>
</feature>
<dbReference type="SUPFAM" id="SSF53927">
    <property type="entry name" value="Cytidine deaminase-like"/>
    <property type="match status" value="1"/>
</dbReference>
<name>A0A0H2MKV3_9PROT</name>
<evidence type="ECO:0000256" key="1">
    <source>
        <dbReference type="ARBA" id="ARBA00001947"/>
    </source>
</evidence>
<evidence type="ECO:0000256" key="4">
    <source>
        <dbReference type="ARBA" id="ARBA00012783"/>
    </source>
</evidence>
<evidence type="ECO:0000256" key="12">
    <source>
        <dbReference type="PIRSR" id="PIRSR606262-1"/>
    </source>
</evidence>
<evidence type="ECO:0000256" key="9">
    <source>
        <dbReference type="ARBA" id="ARBA00032005"/>
    </source>
</evidence>
<feature type="active site" description="Proton donor" evidence="12">
    <location>
        <position position="55"/>
    </location>
</feature>
<evidence type="ECO:0000256" key="11">
    <source>
        <dbReference type="ARBA" id="ARBA00049558"/>
    </source>
</evidence>
<feature type="binding site" evidence="13">
    <location>
        <begin position="42"/>
        <end position="48"/>
    </location>
    <ligand>
        <name>substrate</name>
    </ligand>
</feature>
<comment type="catalytic activity">
    <reaction evidence="11 15">
        <text>cytidine + H2O + H(+) = uridine + NH4(+)</text>
        <dbReference type="Rhea" id="RHEA:16069"/>
        <dbReference type="ChEBI" id="CHEBI:15377"/>
        <dbReference type="ChEBI" id="CHEBI:15378"/>
        <dbReference type="ChEBI" id="CHEBI:16704"/>
        <dbReference type="ChEBI" id="CHEBI:17562"/>
        <dbReference type="ChEBI" id="CHEBI:28938"/>
        <dbReference type="EC" id="3.5.4.5"/>
    </reaction>
</comment>
<evidence type="ECO:0000256" key="3">
    <source>
        <dbReference type="ARBA" id="ARBA00006576"/>
    </source>
</evidence>
<dbReference type="InterPro" id="IPR016193">
    <property type="entry name" value="Cytidine_deaminase-like"/>
</dbReference>
<dbReference type="OrthoDB" id="9795347at2"/>
<comment type="caution">
    <text evidence="17">The sequence shown here is derived from an EMBL/GenBank/DDBJ whole genome shotgun (WGS) entry which is preliminary data.</text>
</comment>
<evidence type="ECO:0000256" key="10">
    <source>
        <dbReference type="ARBA" id="ARBA00049252"/>
    </source>
</evidence>
<evidence type="ECO:0000256" key="15">
    <source>
        <dbReference type="RuleBase" id="RU364006"/>
    </source>
</evidence>
<dbReference type="PANTHER" id="PTHR11644">
    <property type="entry name" value="CYTIDINE DEAMINASE"/>
    <property type="match status" value="1"/>
</dbReference>
<dbReference type="GO" id="GO:0042802">
    <property type="term" value="F:identical protein binding"/>
    <property type="evidence" value="ECO:0007669"/>
    <property type="project" value="UniProtKB-ARBA"/>
</dbReference>